<dbReference type="Pfam" id="PF23023">
    <property type="entry name" value="Anti-Pycsar_Apyc1"/>
    <property type="match status" value="1"/>
</dbReference>
<dbReference type="InterPro" id="IPR001279">
    <property type="entry name" value="Metallo-B-lactamas"/>
</dbReference>
<dbReference type="KEGG" id="sfu:Sfum_1656"/>
<gene>
    <name evidence="2" type="ordered locus">Sfum_1656</name>
</gene>
<dbReference type="eggNOG" id="COG1234">
    <property type="taxonomic scope" value="Bacteria"/>
</dbReference>
<reference evidence="2 3" key="1">
    <citation type="submission" date="2006-10" db="EMBL/GenBank/DDBJ databases">
        <title>Complete sequence of Syntrophobacter fumaroxidans MPOB.</title>
        <authorList>
            <consortium name="US DOE Joint Genome Institute"/>
            <person name="Copeland A."/>
            <person name="Lucas S."/>
            <person name="Lapidus A."/>
            <person name="Barry K."/>
            <person name="Detter J.C."/>
            <person name="Glavina del Rio T."/>
            <person name="Hammon N."/>
            <person name="Israni S."/>
            <person name="Pitluck S."/>
            <person name="Goltsman E.G."/>
            <person name="Martinez M."/>
            <person name="Schmutz J."/>
            <person name="Larimer F."/>
            <person name="Land M."/>
            <person name="Hauser L."/>
            <person name="Kyrpides N."/>
            <person name="Kim E."/>
            <person name="Boone D.R."/>
            <person name="Brockman F."/>
            <person name="Culley D."/>
            <person name="Ferry J."/>
            <person name="Gunsalus R."/>
            <person name="McInerney M.J."/>
            <person name="Morrison M."/>
            <person name="Plugge C."/>
            <person name="Rohlin L."/>
            <person name="Scholten J."/>
            <person name="Sieber J."/>
            <person name="Stams A.J.M."/>
            <person name="Worm P."/>
            <person name="Henstra A.M."/>
            <person name="Richardson P."/>
        </authorList>
    </citation>
    <scope>NUCLEOTIDE SEQUENCE [LARGE SCALE GENOMIC DNA]</scope>
    <source>
        <strain evidence="3">DSM 10017 / MPOB</strain>
    </source>
</reference>
<evidence type="ECO:0000313" key="2">
    <source>
        <dbReference type="EMBL" id="ABK17343.1"/>
    </source>
</evidence>
<proteinExistence type="predicted"/>
<evidence type="ECO:0000313" key="3">
    <source>
        <dbReference type="Proteomes" id="UP000001784"/>
    </source>
</evidence>
<protein>
    <submittedName>
        <fullName evidence="2">Beta-lactamase domain protein</fullName>
    </submittedName>
</protein>
<dbReference type="CDD" id="cd16272">
    <property type="entry name" value="RNaseZ_MBL-fold"/>
    <property type="match status" value="1"/>
</dbReference>
<feature type="domain" description="Metallo-beta-lactamase" evidence="1">
    <location>
        <begin position="17"/>
        <end position="196"/>
    </location>
</feature>
<evidence type="ECO:0000259" key="1">
    <source>
        <dbReference type="SMART" id="SM00849"/>
    </source>
</evidence>
<accession>A0LIU1</accession>
<dbReference type="AlphaFoldDB" id="A0LIU1"/>
<dbReference type="PANTHER" id="PTHR46018:SF2">
    <property type="entry name" value="ZINC PHOSPHODIESTERASE ELAC PROTEIN 1"/>
    <property type="match status" value="1"/>
</dbReference>
<dbReference type="GO" id="GO:0042781">
    <property type="term" value="F:3'-tRNA processing endoribonuclease activity"/>
    <property type="evidence" value="ECO:0007669"/>
    <property type="project" value="TreeGrafter"/>
</dbReference>
<dbReference type="InterPro" id="IPR036866">
    <property type="entry name" value="RibonucZ/Hydroxyglut_hydro"/>
</dbReference>
<dbReference type="Gene3D" id="3.60.15.10">
    <property type="entry name" value="Ribonuclease Z/Hydroxyacylglutathione hydrolase-like"/>
    <property type="match status" value="1"/>
</dbReference>
<dbReference type="HOGENOM" id="CLU_031317_3_2_7"/>
<dbReference type="RefSeq" id="WP_011698513.1">
    <property type="nucleotide sequence ID" value="NC_008554.1"/>
</dbReference>
<dbReference type="SUPFAM" id="SSF56281">
    <property type="entry name" value="Metallo-hydrolase/oxidoreductase"/>
    <property type="match status" value="1"/>
</dbReference>
<dbReference type="Proteomes" id="UP000001784">
    <property type="component" value="Chromosome"/>
</dbReference>
<dbReference type="InParanoid" id="A0LIU1"/>
<keyword evidence="3" id="KW-1185">Reference proteome</keyword>
<dbReference type="PANTHER" id="PTHR46018">
    <property type="entry name" value="ZINC PHOSPHODIESTERASE ELAC PROTEIN 1"/>
    <property type="match status" value="1"/>
</dbReference>
<name>A0LIU1_SYNFM</name>
<sequence>MKITFLGVGEACDAILPNTSLWIETGTGGRRCSVMLDCGFTVPPRYWLQTENPDDLDALWVSHFHGDHFFGTPALLLRFWETRRTKPLVVIGQPGIEQLIRSSMDLAYPNFLPKLTYPLEFHTAIPGETMHAAGLDWNFAESGHGQRNLSVRVDDGSEAIFYSGDGLPSVDTLELARGCALVVHEAFRLDQPTPGHGTVSECIGFARQAGVRRLALVHFQRDERKTKWPAILNLVQKAQDLEAIVPEPGAVMEL</sequence>
<dbReference type="EMBL" id="CP000478">
    <property type="protein sequence ID" value="ABK17343.1"/>
    <property type="molecule type" value="Genomic_DNA"/>
</dbReference>
<dbReference type="SMART" id="SM00849">
    <property type="entry name" value="Lactamase_B"/>
    <property type="match status" value="1"/>
</dbReference>
<dbReference type="STRING" id="335543.Sfum_1656"/>
<organism evidence="2 3">
    <name type="scientific">Syntrophobacter fumaroxidans (strain DSM 10017 / MPOB)</name>
    <dbReference type="NCBI Taxonomy" id="335543"/>
    <lineage>
        <taxon>Bacteria</taxon>
        <taxon>Pseudomonadati</taxon>
        <taxon>Thermodesulfobacteriota</taxon>
        <taxon>Syntrophobacteria</taxon>
        <taxon>Syntrophobacterales</taxon>
        <taxon>Syntrophobacteraceae</taxon>
        <taxon>Syntrophobacter</taxon>
    </lineage>
</organism>